<feature type="compositionally biased region" description="Polar residues" evidence="1">
    <location>
        <begin position="70"/>
        <end position="79"/>
    </location>
</feature>
<feature type="compositionally biased region" description="Polar residues" evidence="1">
    <location>
        <begin position="97"/>
        <end position="115"/>
    </location>
</feature>
<sequence length="171" mass="18698">MIADGNGFGKTKQCLLTASLLFASTKENRPASLTLNHPEASQVQQENAEDETTDKHRTVNITEELHSSFYNATTASSSPLDPVLPDQPYSGEELQDNVASQEDLNQSSSNPHLLSPIMTQSYHSESEIPAPVVAHIEQPFSHGLPHLNPSDMTLPQTEKAFNIKPADSYQS</sequence>
<dbReference type="EMBL" id="JAPVEB010000001">
    <property type="protein sequence ID" value="KAJ5284560.1"/>
    <property type="molecule type" value="Genomic_DNA"/>
</dbReference>
<comment type="caution">
    <text evidence="2">The sequence shown here is derived from an EMBL/GenBank/DDBJ whole genome shotgun (WGS) entry which is preliminary data.</text>
</comment>
<evidence type="ECO:0000313" key="3">
    <source>
        <dbReference type="Proteomes" id="UP001220256"/>
    </source>
</evidence>
<feature type="region of interest" description="Disordered" evidence="1">
    <location>
        <begin position="31"/>
        <end position="53"/>
    </location>
</feature>
<organism evidence="2 3">
    <name type="scientific">Penicillium chrysogenum</name>
    <name type="common">Penicillium notatum</name>
    <dbReference type="NCBI Taxonomy" id="5076"/>
    <lineage>
        <taxon>Eukaryota</taxon>
        <taxon>Fungi</taxon>
        <taxon>Dikarya</taxon>
        <taxon>Ascomycota</taxon>
        <taxon>Pezizomycotina</taxon>
        <taxon>Eurotiomycetes</taxon>
        <taxon>Eurotiomycetidae</taxon>
        <taxon>Eurotiales</taxon>
        <taxon>Aspergillaceae</taxon>
        <taxon>Penicillium</taxon>
        <taxon>Penicillium chrysogenum species complex</taxon>
    </lineage>
</organism>
<evidence type="ECO:0000256" key="1">
    <source>
        <dbReference type="SAM" id="MobiDB-lite"/>
    </source>
</evidence>
<accession>A0ABQ8X002</accession>
<evidence type="ECO:0000313" key="2">
    <source>
        <dbReference type="EMBL" id="KAJ5284560.1"/>
    </source>
</evidence>
<keyword evidence="3" id="KW-1185">Reference proteome</keyword>
<reference evidence="2 3" key="1">
    <citation type="journal article" date="2023" name="IMA Fungus">
        <title>Comparative genomic study of the Penicillium genus elucidates a diverse pangenome and 15 lateral gene transfer events.</title>
        <authorList>
            <person name="Petersen C."/>
            <person name="Sorensen T."/>
            <person name="Nielsen M.R."/>
            <person name="Sondergaard T.E."/>
            <person name="Sorensen J.L."/>
            <person name="Fitzpatrick D.A."/>
            <person name="Frisvad J.C."/>
            <person name="Nielsen K.L."/>
        </authorList>
    </citation>
    <scope>NUCLEOTIDE SEQUENCE [LARGE SCALE GENOMIC DNA]</scope>
    <source>
        <strain evidence="2 3">IBT 3361</strain>
    </source>
</reference>
<name>A0ABQ8X002_PENCH</name>
<protein>
    <submittedName>
        <fullName evidence="2">Uncharacterized protein</fullName>
    </submittedName>
</protein>
<proteinExistence type="predicted"/>
<dbReference type="Proteomes" id="UP001220256">
    <property type="component" value="Unassembled WGS sequence"/>
</dbReference>
<feature type="region of interest" description="Disordered" evidence="1">
    <location>
        <begin position="70"/>
        <end position="115"/>
    </location>
</feature>
<feature type="compositionally biased region" description="Polar residues" evidence="1">
    <location>
        <begin position="31"/>
        <end position="46"/>
    </location>
</feature>
<gene>
    <name evidence="2" type="ORF">N7505_002540</name>
</gene>